<name>A0AAV4DFG2_9GAST</name>
<comment type="caution">
    <text evidence="11">The sequence shown here is derived from an EMBL/GenBank/DDBJ whole genome shotgun (WGS) entry which is preliminary data.</text>
</comment>
<keyword evidence="12" id="KW-1185">Reference proteome</keyword>
<evidence type="ECO:0000256" key="6">
    <source>
        <dbReference type="ARBA" id="ARBA00023170"/>
    </source>
</evidence>
<dbReference type="GO" id="GO:0016941">
    <property type="term" value="F:natriuretic peptide receptor activity"/>
    <property type="evidence" value="ECO:0007669"/>
    <property type="project" value="TreeGrafter"/>
</dbReference>
<feature type="non-terminal residue" evidence="11">
    <location>
        <position position="189"/>
    </location>
</feature>
<feature type="non-terminal residue" evidence="11">
    <location>
        <position position="1"/>
    </location>
</feature>
<dbReference type="InterPro" id="IPR028082">
    <property type="entry name" value="Peripla_BP_I"/>
</dbReference>
<keyword evidence="4 9" id="KW-1133">Transmembrane helix</keyword>
<accession>A0AAV4DFG2</accession>
<feature type="transmembrane region" description="Helical" evidence="9">
    <location>
        <begin position="164"/>
        <end position="188"/>
    </location>
</feature>
<organism evidence="11 12">
    <name type="scientific">Plakobranchus ocellatus</name>
    <dbReference type="NCBI Taxonomy" id="259542"/>
    <lineage>
        <taxon>Eukaryota</taxon>
        <taxon>Metazoa</taxon>
        <taxon>Spiralia</taxon>
        <taxon>Lophotrochozoa</taxon>
        <taxon>Mollusca</taxon>
        <taxon>Gastropoda</taxon>
        <taxon>Heterobranchia</taxon>
        <taxon>Euthyneura</taxon>
        <taxon>Panpulmonata</taxon>
        <taxon>Sacoglossa</taxon>
        <taxon>Placobranchoidea</taxon>
        <taxon>Plakobranchidae</taxon>
        <taxon>Plakobranchus</taxon>
    </lineage>
</organism>
<keyword evidence="3" id="KW-0732">Signal</keyword>
<dbReference type="EMBL" id="BLXT01007821">
    <property type="protein sequence ID" value="GFO42896.1"/>
    <property type="molecule type" value="Genomic_DNA"/>
</dbReference>
<reference evidence="11 12" key="1">
    <citation type="journal article" date="2021" name="Elife">
        <title>Chloroplast acquisition without the gene transfer in kleptoplastic sea slugs, Plakobranchus ocellatus.</title>
        <authorList>
            <person name="Maeda T."/>
            <person name="Takahashi S."/>
            <person name="Yoshida T."/>
            <person name="Shimamura S."/>
            <person name="Takaki Y."/>
            <person name="Nagai Y."/>
            <person name="Toyoda A."/>
            <person name="Suzuki Y."/>
            <person name="Arimoto A."/>
            <person name="Ishii H."/>
            <person name="Satoh N."/>
            <person name="Nishiyama T."/>
            <person name="Hasebe M."/>
            <person name="Maruyama T."/>
            <person name="Minagawa J."/>
            <person name="Obokata J."/>
            <person name="Shigenobu S."/>
        </authorList>
    </citation>
    <scope>NUCLEOTIDE SEQUENCE [LARGE SCALE GENOMIC DNA]</scope>
</reference>
<sequence length="189" mass="21488">KEASERPWYNSSDTPERNEKARKAYESLMTVTLRKPVNQKYKNFSKEVKARAEKLFKNFTYGEDEVNSFVGAFHDAVILYAIALNESLAAGVSISNGSEITRRMWNRTFSGITGTVSIDENGDRNADYSLLDMDPNTGLFRAFRSSVRLGRQFMELELATEEPFPVYLIVIIVLVTLILVFLIAGFFVY</sequence>
<evidence type="ECO:0000313" key="12">
    <source>
        <dbReference type="Proteomes" id="UP000735302"/>
    </source>
</evidence>
<evidence type="ECO:0000256" key="3">
    <source>
        <dbReference type="ARBA" id="ARBA00022729"/>
    </source>
</evidence>
<keyword evidence="6" id="KW-0675">Receptor</keyword>
<dbReference type="Gene3D" id="3.40.50.2300">
    <property type="match status" value="1"/>
</dbReference>
<comment type="subcellular location">
    <subcellularLocation>
        <location evidence="1">Membrane</location>
        <topology evidence="1">Single-pass type I membrane protein</topology>
    </subcellularLocation>
</comment>
<dbReference type="InterPro" id="IPR001170">
    <property type="entry name" value="ANPR/GUC"/>
</dbReference>
<dbReference type="AlphaFoldDB" id="A0AAV4DFG2"/>
<dbReference type="PANTHER" id="PTHR44755">
    <property type="entry name" value="NATRIURETIC PEPTIDE RECEPTOR 3-RELATED"/>
    <property type="match status" value="1"/>
</dbReference>
<dbReference type="PRINTS" id="PR00255">
    <property type="entry name" value="NATPEPTIDER"/>
</dbReference>
<dbReference type="SUPFAM" id="SSF53822">
    <property type="entry name" value="Periplasmic binding protein-like I"/>
    <property type="match status" value="1"/>
</dbReference>
<evidence type="ECO:0000259" key="10">
    <source>
        <dbReference type="Pfam" id="PF01094"/>
    </source>
</evidence>
<evidence type="ECO:0000256" key="5">
    <source>
        <dbReference type="ARBA" id="ARBA00023136"/>
    </source>
</evidence>
<evidence type="ECO:0000256" key="9">
    <source>
        <dbReference type="SAM" id="Phobius"/>
    </source>
</evidence>
<gene>
    <name evidence="11" type="ORF">PoB_006940100</name>
</gene>
<feature type="domain" description="Receptor ligand binding region" evidence="10">
    <location>
        <begin position="13"/>
        <end position="135"/>
    </location>
</feature>
<evidence type="ECO:0000256" key="8">
    <source>
        <dbReference type="SAM" id="MobiDB-lite"/>
    </source>
</evidence>
<evidence type="ECO:0000256" key="4">
    <source>
        <dbReference type="ARBA" id="ARBA00022989"/>
    </source>
</evidence>
<dbReference type="GO" id="GO:0016020">
    <property type="term" value="C:membrane"/>
    <property type="evidence" value="ECO:0007669"/>
    <property type="project" value="UniProtKB-SubCell"/>
</dbReference>
<feature type="region of interest" description="Disordered" evidence="8">
    <location>
        <begin position="1"/>
        <end position="20"/>
    </location>
</feature>
<proteinExistence type="predicted"/>
<evidence type="ECO:0000256" key="7">
    <source>
        <dbReference type="ARBA" id="ARBA00023180"/>
    </source>
</evidence>
<dbReference type="Pfam" id="PF01094">
    <property type="entry name" value="ANF_receptor"/>
    <property type="match status" value="1"/>
</dbReference>
<evidence type="ECO:0000256" key="1">
    <source>
        <dbReference type="ARBA" id="ARBA00004479"/>
    </source>
</evidence>
<dbReference type="GO" id="GO:0007165">
    <property type="term" value="P:signal transduction"/>
    <property type="evidence" value="ECO:0007669"/>
    <property type="project" value="TreeGrafter"/>
</dbReference>
<evidence type="ECO:0000256" key="2">
    <source>
        <dbReference type="ARBA" id="ARBA00022692"/>
    </source>
</evidence>
<dbReference type="InterPro" id="IPR001828">
    <property type="entry name" value="ANF_lig-bd_rcpt"/>
</dbReference>
<evidence type="ECO:0000313" key="11">
    <source>
        <dbReference type="EMBL" id="GFO42896.1"/>
    </source>
</evidence>
<dbReference type="GO" id="GO:0017046">
    <property type="term" value="F:peptide hormone binding"/>
    <property type="evidence" value="ECO:0007669"/>
    <property type="project" value="TreeGrafter"/>
</dbReference>
<dbReference type="PANTHER" id="PTHR44755:SF5">
    <property type="entry name" value="GUANYLATE CYCLASE"/>
    <property type="match status" value="1"/>
</dbReference>
<dbReference type="Proteomes" id="UP000735302">
    <property type="component" value="Unassembled WGS sequence"/>
</dbReference>
<dbReference type="InterPro" id="IPR052612">
    <property type="entry name" value="ANP_Clearance_Receptor"/>
</dbReference>
<protein>
    <submittedName>
        <fullName evidence="11">Guanylate cyclase</fullName>
    </submittedName>
</protein>
<keyword evidence="7" id="KW-0325">Glycoprotein</keyword>
<keyword evidence="5 9" id="KW-0472">Membrane</keyword>
<keyword evidence="2 9" id="KW-0812">Transmembrane</keyword>